<reference evidence="1" key="1">
    <citation type="journal article" date="2014" name="Int. J. Syst. Evol. Microbiol.">
        <title>Complete genome sequence of Corynebacterium casei LMG S-19264T (=DSM 44701T), isolated from a smear-ripened cheese.</title>
        <authorList>
            <consortium name="US DOE Joint Genome Institute (JGI-PGF)"/>
            <person name="Walter F."/>
            <person name="Albersmeier A."/>
            <person name="Kalinowski J."/>
            <person name="Ruckert C."/>
        </authorList>
    </citation>
    <scope>NUCLEOTIDE SEQUENCE</scope>
    <source>
        <strain evidence="1">CGMCC 4.7679</strain>
    </source>
</reference>
<protein>
    <submittedName>
        <fullName evidence="1">Uncharacterized protein</fullName>
    </submittedName>
</protein>
<evidence type="ECO:0000313" key="1">
    <source>
        <dbReference type="EMBL" id="GHF65849.1"/>
    </source>
</evidence>
<dbReference type="EMBL" id="BNAV01000006">
    <property type="protein sequence ID" value="GHF65849.1"/>
    <property type="molecule type" value="Genomic_DNA"/>
</dbReference>
<dbReference type="Proteomes" id="UP000658656">
    <property type="component" value="Unassembled WGS sequence"/>
</dbReference>
<evidence type="ECO:0000313" key="2">
    <source>
        <dbReference type="Proteomes" id="UP000658656"/>
    </source>
</evidence>
<dbReference type="AlphaFoldDB" id="A0A8H9IZT8"/>
<keyword evidence="2" id="KW-1185">Reference proteome</keyword>
<comment type="caution">
    <text evidence="1">The sequence shown here is derived from an EMBL/GenBank/DDBJ whole genome shotgun (WGS) entry which is preliminary data.</text>
</comment>
<sequence>MWARQPDRALTQVAVPAAGAAYTVQGVPLRLPENTIENQYLPQYADITVRPVSSPADLVGARGAAGAGWRVDVNSYTLAGDQHQNEFHAVLILGGAACRA</sequence>
<name>A0A8H9IZT8_9PSEU</name>
<proteinExistence type="predicted"/>
<reference evidence="1" key="2">
    <citation type="submission" date="2020-09" db="EMBL/GenBank/DDBJ databases">
        <authorList>
            <person name="Sun Q."/>
            <person name="Zhou Y."/>
        </authorList>
    </citation>
    <scope>NUCLEOTIDE SEQUENCE</scope>
    <source>
        <strain evidence="1">CGMCC 4.7679</strain>
    </source>
</reference>
<organism evidence="1 2">
    <name type="scientific">Amycolatopsis bartoniae</name>
    <dbReference type="NCBI Taxonomy" id="941986"/>
    <lineage>
        <taxon>Bacteria</taxon>
        <taxon>Bacillati</taxon>
        <taxon>Actinomycetota</taxon>
        <taxon>Actinomycetes</taxon>
        <taxon>Pseudonocardiales</taxon>
        <taxon>Pseudonocardiaceae</taxon>
        <taxon>Amycolatopsis</taxon>
    </lineage>
</organism>
<accession>A0A8H9IZT8</accession>
<gene>
    <name evidence="1" type="ORF">GCM10017566_44350</name>
</gene>